<evidence type="ECO:0000313" key="1">
    <source>
        <dbReference type="EMBL" id="MCI15632.1"/>
    </source>
</evidence>
<sequence>MGSLGRFIGFIGMVCLDRSQGVLGVRKVKEFNVALWDKWCWRLKTERDSLWRHVLFHKYGEVRGEIEHGGRKVSTWWKYIDDPWLGEGIVLSERFSRLAELFPEPGIMVGDMHRRGWGVGGAGWCWRRQLFVCKEELLE</sequence>
<accession>A0A392PVD8</accession>
<evidence type="ECO:0000313" key="2">
    <source>
        <dbReference type="Proteomes" id="UP000265520"/>
    </source>
</evidence>
<keyword evidence="2" id="KW-1185">Reference proteome</keyword>
<reference evidence="1 2" key="1">
    <citation type="journal article" date="2018" name="Front. Plant Sci.">
        <title>Red Clover (Trifolium pratense) and Zigzag Clover (T. medium) - A Picture of Genomic Similarities and Differences.</title>
        <authorList>
            <person name="Dluhosova J."/>
            <person name="Istvanek J."/>
            <person name="Nedelnik J."/>
            <person name="Repkova J."/>
        </authorList>
    </citation>
    <scope>NUCLEOTIDE SEQUENCE [LARGE SCALE GENOMIC DNA]</scope>
    <source>
        <strain evidence="2">cv. 10/8</strain>
        <tissue evidence="1">Leaf</tissue>
    </source>
</reference>
<protein>
    <submittedName>
        <fullName evidence="1">Ribonuclease H protein</fullName>
    </submittedName>
</protein>
<dbReference type="EMBL" id="LXQA010097275">
    <property type="protein sequence ID" value="MCI15632.1"/>
    <property type="molecule type" value="Genomic_DNA"/>
</dbReference>
<proteinExistence type="predicted"/>
<organism evidence="1 2">
    <name type="scientific">Trifolium medium</name>
    <dbReference type="NCBI Taxonomy" id="97028"/>
    <lineage>
        <taxon>Eukaryota</taxon>
        <taxon>Viridiplantae</taxon>
        <taxon>Streptophyta</taxon>
        <taxon>Embryophyta</taxon>
        <taxon>Tracheophyta</taxon>
        <taxon>Spermatophyta</taxon>
        <taxon>Magnoliopsida</taxon>
        <taxon>eudicotyledons</taxon>
        <taxon>Gunneridae</taxon>
        <taxon>Pentapetalae</taxon>
        <taxon>rosids</taxon>
        <taxon>fabids</taxon>
        <taxon>Fabales</taxon>
        <taxon>Fabaceae</taxon>
        <taxon>Papilionoideae</taxon>
        <taxon>50 kb inversion clade</taxon>
        <taxon>NPAAA clade</taxon>
        <taxon>Hologalegina</taxon>
        <taxon>IRL clade</taxon>
        <taxon>Trifolieae</taxon>
        <taxon>Trifolium</taxon>
    </lineage>
</organism>
<feature type="non-terminal residue" evidence="1">
    <location>
        <position position="139"/>
    </location>
</feature>
<dbReference type="Proteomes" id="UP000265520">
    <property type="component" value="Unassembled WGS sequence"/>
</dbReference>
<dbReference type="AlphaFoldDB" id="A0A392PVD8"/>
<name>A0A392PVD8_9FABA</name>
<comment type="caution">
    <text evidence="1">The sequence shown here is derived from an EMBL/GenBank/DDBJ whole genome shotgun (WGS) entry which is preliminary data.</text>
</comment>